<dbReference type="EMBL" id="BJOC01000019">
    <property type="protein sequence ID" value="GED22508.1"/>
    <property type="molecule type" value="Genomic_DNA"/>
</dbReference>
<dbReference type="Proteomes" id="UP000319812">
    <property type="component" value="Unassembled WGS sequence"/>
</dbReference>
<gene>
    <name evidence="5" type="ORF">HHA01_14850</name>
</gene>
<evidence type="ECO:0000256" key="3">
    <source>
        <dbReference type="ARBA" id="ARBA00023098"/>
    </source>
</evidence>
<keyword evidence="3" id="KW-0443">Lipid metabolism</keyword>
<dbReference type="RefSeq" id="WP_141319319.1">
    <property type="nucleotide sequence ID" value="NZ_BJOC01000019.1"/>
</dbReference>
<keyword evidence="4" id="KW-0276">Fatty acid metabolism</keyword>
<proteinExistence type="predicted"/>
<dbReference type="OrthoDB" id="8442777at2"/>
<reference evidence="5 6" key="1">
    <citation type="submission" date="2019-06" db="EMBL/GenBank/DDBJ databases">
        <title>Whole genome shotgun sequence of Halomonas halmophila NBRC 15537.</title>
        <authorList>
            <person name="Hosoyama A."/>
            <person name="Uohara A."/>
            <person name="Ohji S."/>
            <person name="Ichikawa N."/>
        </authorList>
    </citation>
    <scope>NUCLEOTIDE SEQUENCE [LARGE SCALE GENOMIC DNA]</scope>
    <source>
        <strain evidence="5 6">NBRC 15537</strain>
    </source>
</reference>
<evidence type="ECO:0000256" key="1">
    <source>
        <dbReference type="ARBA" id="ARBA00022516"/>
    </source>
</evidence>
<dbReference type="PANTHER" id="PTHR38764:SF1">
    <property type="entry name" value="ACYL CARRIER PROTEIN PHOSPHODIESTERASE"/>
    <property type="match status" value="1"/>
</dbReference>
<protein>
    <submittedName>
        <fullName evidence="5">ACP phosphodiesterase</fullName>
    </submittedName>
</protein>
<dbReference type="GO" id="GO:0008770">
    <property type="term" value="F:[acyl-carrier-protein] phosphodiesterase activity"/>
    <property type="evidence" value="ECO:0007669"/>
    <property type="project" value="InterPro"/>
</dbReference>
<sequence length="184" mass="20625">MNFLAHGWLARAGSNDFLYGNLIADGVKGADLASWPDRVAQGIRHHRRVDAFVDGHPAVSGARARAPSPQRRYAGIALDLVWDHFLANELDLAARDELIERCYRLLGAREAPDRLEPMMPVMIRQDWLRGYADFDFTCRAVSGIGRRLTGPNQLARLIPWMQADYARLAADFRVLWGDLEAALG</sequence>
<keyword evidence="6" id="KW-1185">Reference proteome</keyword>
<dbReference type="AlphaFoldDB" id="A0A4Y4F5V7"/>
<keyword evidence="1" id="KW-0444">Lipid biosynthesis</keyword>
<organism evidence="5 6">
    <name type="scientific">Halomonas halmophila</name>
    <dbReference type="NCBI Taxonomy" id="252"/>
    <lineage>
        <taxon>Bacteria</taxon>
        <taxon>Pseudomonadati</taxon>
        <taxon>Pseudomonadota</taxon>
        <taxon>Gammaproteobacteria</taxon>
        <taxon>Oceanospirillales</taxon>
        <taxon>Halomonadaceae</taxon>
        <taxon>Halomonas</taxon>
    </lineage>
</organism>
<keyword evidence="4" id="KW-0275">Fatty acid biosynthesis</keyword>
<evidence type="ECO:0000313" key="6">
    <source>
        <dbReference type="Proteomes" id="UP000319812"/>
    </source>
</evidence>
<evidence type="ECO:0000256" key="2">
    <source>
        <dbReference type="ARBA" id="ARBA00022801"/>
    </source>
</evidence>
<dbReference type="Pfam" id="PF04336">
    <property type="entry name" value="ACP_PD"/>
    <property type="match status" value="1"/>
</dbReference>
<evidence type="ECO:0000313" key="5">
    <source>
        <dbReference type="EMBL" id="GED22508.1"/>
    </source>
</evidence>
<dbReference type="GO" id="GO:0006633">
    <property type="term" value="P:fatty acid biosynthetic process"/>
    <property type="evidence" value="ECO:0007669"/>
    <property type="project" value="UniProtKB-KW"/>
</dbReference>
<name>A0A4Y4F5V7_9GAMM</name>
<dbReference type="PANTHER" id="PTHR38764">
    <property type="entry name" value="ACYL CARRIER PROTEIN PHOSPHODIESTERASE"/>
    <property type="match status" value="1"/>
</dbReference>
<accession>A0A4Y4F5V7</accession>
<keyword evidence="2" id="KW-0378">Hydrolase</keyword>
<comment type="caution">
    <text evidence="5">The sequence shown here is derived from an EMBL/GenBank/DDBJ whole genome shotgun (WGS) entry which is preliminary data.</text>
</comment>
<evidence type="ECO:0000256" key="4">
    <source>
        <dbReference type="ARBA" id="ARBA00023160"/>
    </source>
</evidence>
<dbReference type="InterPro" id="IPR007431">
    <property type="entry name" value="ACP_PD"/>
</dbReference>